<feature type="transmembrane region" description="Helical" evidence="12">
    <location>
        <begin position="223"/>
        <end position="240"/>
    </location>
</feature>
<feature type="compositionally biased region" description="Polar residues" evidence="13">
    <location>
        <begin position="456"/>
        <end position="469"/>
    </location>
</feature>
<evidence type="ECO:0000256" key="4">
    <source>
        <dbReference type="ARBA" id="ARBA00022475"/>
    </source>
</evidence>
<keyword evidence="5 12" id="KW-0349">Heme</keyword>
<keyword evidence="6 12" id="KW-0812">Transmembrane</keyword>
<evidence type="ECO:0000313" key="15">
    <source>
        <dbReference type="Proteomes" id="UP001626537"/>
    </source>
</evidence>
<feature type="transmembrane region" description="Helical" evidence="12">
    <location>
        <begin position="322"/>
        <end position="343"/>
    </location>
</feature>
<organism evidence="14 15">
    <name type="scientific">Congregibacter variabilis</name>
    <dbReference type="NCBI Taxonomy" id="3081200"/>
    <lineage>
        <taxon>Bacteria</taxon>
        <taxon>Pseudomonadati</taxon>
        <taxon>Pseudomonadota</taxon>
        <taxon>Gammaproteobacteria</taxon>
        <taxon>Cellvibrionales</taxon>
        <taxon>Halieaceae</taxon>
        <taxon>Congregibacter</taxon>
    </lineage>
</organism>
<dbReference type="EMBL" id="CP136864">
    <property type="protein sequence ID" value="WOJ94738.1"/>
    <property type="molecule type" value="Genomic_DNA"/>
</dbReference>
<keyword evidence="11 12" id="KW-0472">Membrane</keyword>
<keyword evidence="7 12" id="KW-0479">Metal-binding</keyword>
<dbReference type="InterPro" id="IPR002585">
    <property type="entry name" value="Cyt-d_ubiquinol_oxidase_su_1"/>
</dbReference>
<feature type="transmembrane region" description="Helical" evidence="12">
    <location>
        <begin position="59"/>
        <end position="79"/>
    </location>
</feature>
<evidence type="ECO:0000256" key="12">
    <source>
        <dbReference type="PIRNR" id="PIRNR006446"/>
    </source>
</evidence>
<feature type="transmembrane region" description="Helical" evidence="12">
    <location>
        <begin position="20"/>
        <end position="39"/>
    </location>
</feature>
<dbReference type="RefSeq" id="WP_407349371.1">
    <property type="nucleotide sequence ID" value="NZ_CP136864.1"/>
</dbReference>
<feature type="transmembrane region" description="Helical" evidence="12">
    <location>
        <begin position="192"/>
        <end position="211"/>
    </location>
</feature>
<evidence type="ECO:0000256" key="11">
    <source>
        <dbReference type="ARBA" id="ARBA00023136"/>
    </source>
</evidence>
<feature type="transmembrane region" description="Helical" evidence="12">
    <location>
        <begin position="407"/>
        <end position="431"/>
    </location>
</feature>
<reference evidence="14 15" key="1">
    <citation type="submission" date="2023-10" db="EMBL/GenBank/DDBJ databases">
        <title>Two novel species belonging to the OM43/NOR5 clade.</title>
        <authorList>
            <person name="Park M."/>
        </authorList>
    </citation>
    <scope>NUCLEOTIDE SEQUENCE [LARGE SCALE GENOMIC DNA]</scope>
    <source>
        <strain evidence="14 15">IMCC43200</strain>
    </source>
</reference>
<dbReference type="Pfam" id="PF01654">
    <property type="entry name" value="Cyt_bd_oxida_I"/>
    <property type="match status" value="1"/>
</dbReference>
<accession>A0ABZ0I5E2</accession>
<sequence>MVLEFFDAAMLARVQFAFTVSFHIIFPAFSIGLASYLFVLEGLWLKTDNPVYLRLYKYWLKIFAVGFGMGVVSGLVMSYQFGTNWSVFSDKAGPVIGPLLAYEVLSAFFLEAGFLGIMLFGMDRVGKRLHYFATSMVAFGTLLSATWILAVNSWMQTPTGHAINELGQFVPDDWMTIIFNPSFPYRLIHMTLASYLTVSFVVGAVGAWHLLRDKSNAEARKMFSMAMWMATFVAPIQIFSGDLHGLNTLEHQPIKVAAMEGHWHRQTGAPFLIAAWPDSKNERNSFEIGIPYASAIVLTHEINGETPGLTDSPASDRPPVGMVFWSFRVMILVGTLMALIGMYSVWLRWKGRLYETRWFKKSALWMGPSGFVAVLAGWVVTEVGRQPFTVYGLLRTSESLAPVDAPAVAASLIAFIVVYFALFGAGTYYIIRMMRLPPDGEGPQTGKPLRAAGTTPAASMTTTELTGGI</sequence>
<evidence type="ECO:0000256" key="1">
    <source>
        <dbReference type="ARBA" id="ARBA00004651"/>
    </source>
</evidence>
<evidence type="ECO:0000256" key="3">
    <source>
        <dbReference type="ARBA" id="ARBA00022448"/>
    </source>
</evidence>
<evidence type="ECO:0000313" key="14">
    <source>
        <dbReference type="EMBL" id="WOJ94738.1"/>
    </source>
</evidence>
<evidence type="ECO:0000256" key="6">
    <source>
        <dbReference type="ARBA" id="ARBA00022692"/>
    </source>
</evidence>
<dbReference type="Proteomes" id="UP001626537">
    <property type="component" value="Chromosome"/>
</dbReference>
<keyword evidence="9 12" id="KW-1133">Transmembrane helix</keyword>
<keyword evidence="8 12" id="KW-0249">Electron transport</keyword>
<keyword evidence="3 12" id="KW-0813">Transport</keyword>
<evidence type="ECO:0000256" key="9">
    <source>
        <dbReference type="ARBA" id="ARBA00022989"/>
    </source>
</evidence>
<evidence type="ECO:0000256" key="7">
    <source>
        <dbReference type="ARBA" id="ARBA00022723"/>
    </source>
</evidence>
<evidence type="ECO:0000256" key="10">
    <source>
        <dbReference type="ARBA" id="ARBA00023004"/>
    </source>
</evidence>
<feature type="transmembrane region" description="Helical" evidence="12">
    <location>
        <begin position="99"/>
        <end position="122"/>
    </location>
</feature>
<proteinExistence type="inferred from homology"/>
<comment type="subcellular location">
    <subcellularLocation>
        <location evidence="12">Cell inner membrane</location>
    </subcellularLocation>
    <subcellularLocation>
        <location evidence="1">Cell membrane</location>
        <topology evidence="1">Multi-pass membrane protein</topology>
    </subcellularLocation>
</comment>
<dbReference type="PIRSF" id="PIRSF006446">
    <property type="entry name" value="Cyt_quinol_oxidase_1"/>
    <property type="match status" value="1"/>
</dbReference>
<keyword evidence="15" id="KW-1185">Reference proteome</keyword>
<evidence type="ECO:0000256" key="2">
    <source>
        <dbReference type="ARBA" id="ARBA00009819"/>
    </source>
</evidence>
<comment type="similarity">
    <text evidence="2 12">Belongs to the cytochrome ubiquinol oxidase subunit 1 family.</text>
</comment>
<feature type="transmembrane region" description="Helical" evidence="12">
    <location>
        <begin position="129"/>
        <end position="150"/>
    </location>
</feature>
<feature type="transmembrane region" description="Helical" evidence="12">
    <location>
        <begin position="363"/>
        <end position="381"/>
    </location>
</feature>
<keyword evidence="4 12" id="KW-1003">Cell membrane</keyword>
<protein>
    <submittedName>
        <fullName evidence="14">Cytochrome ubiquinol oxidase subunit I</fullName>
    </submittedName>
</protein>
<name>A0ABZ0I5E2_9GAMM</name>
<evidence type="ECO:0000256" key="13">
    <source>
        <dbReference type="SAM" id="MobiDB-lite"/>
    </source>
</evidence>
<evidence type="ECO:0000256" key="8">
    <source>
        <dbReference type="ARBA" id="ARBA00022982"/>
    </source>
</evidence>
<keyword evidence="10 12" id="KW-0408">Iron</keyword>
<dbReference type="PANTHER" id="PTHR30365">
    <property type="entry name" value="CYTOCHROME D UBIQUINOL OXIDASE"/>
    <property type="match status" value="1"/>
</dbReference>
<evidence type="ECO:0000256" key="5">
    <source>
        <dbReference type="ARBA" id="ARBA00022617"/>
    </source>
</evidence>
<dbReference type="PANTHER" id="PTHR30365:SF14">
    <property type="entry name" value="CYTOCHROME BD MENAQUINOL OXIDASE SUBUNIT I-RELATED"/>
    <property type="match status" value="1"/>
</dbReference>
<gene>
    <name evidence="14" type="ORF">R0135_06120</name>
</gene>
<feature type="region of interest" description="Disordered" evidence="13">
    <location>
        <begin position="442"/>
        <end position="469"/>
    </location>
</feature>